<dbReference type="FunFam" id="1.10.10.1410:FF:000001">
    <property type="entry name" value="60S acidic ribosomal protein P1"/>
    <property type="match status" value="1"/>
</dbReference>
<evidence type="ECO:0000313" key="7">
    <source>
        <dbReference type="EMBL" id="KAK9830978.1"/>
    </source>
</evidence>
<dbReference type="Pfam" id="PF00428">
    <property type="entry name" value="Ribosomal_60s"/>
    <property type="match status" value="1"/>
</dbReference>
<reference evidence="7 8" key="1">
    <citation type="journal article" date="2024" name="Nat. Commun.">
        <title>Phylogenomics reveals the evolutionary origins of lichenization in chlorophyte algae.</title>
        <authorList>
            <person name="Puginier C."/>
            <person name="Libourel C."/>
            <person name="Otte J."/>
            <person name="Skaloud P."/>
            <person name="Haon M."/>
            <person name="Grisel S."/>
            <person name="Petersen M."/>
            <person name="Berrin J.G."/>
            <person name="Delaux P.M."/>
            <person name="Dal Grande F."/>
            <person name="Keller J."/>
        </authorList>
    </citation>
    <scope>NUCLEOTIDE SEQUENCE [LARGE SCALE GENOMIC DNA]</scope>
    <source>
        <strain evidence="7 8">SAG 245.80</strain>
    </source>
</reference>
<dbReference type="EMBL" id="JALJOU010000048">
    <property type="protein sequence ID" value="KAK9830978.1"/>
    <property type="molecule type" value="Genomic_DNA"/>
</dbReference>
<dbReference type="CDD" id="cd05831">
    <property type="entry name" value="Ribosomal_P1"/>
    <property type="match status" value="1"/>
</dbReference>
<dbReference type="GO" id="GO:0006414">
    <property type="term" value="P:translational elongation"/>
    <property type="evidence" value="ECO:0007669"/>
    <property type="project" value="InterPro"/>
</dbReference>
<name>A0AAW1RBH9_9CHLO</name>
<evidence type="ECO:0000256" key="6">
    <source>
        <dbReference type="SAM" id="MobiDB-lite"/>
    </source>
</evidence>
<comment type="similarity">
    <text evidence="2">Belongs to the eukaryotic ribosomal protein P1/P2 family.</text>
</comment>
<feature type="compositionally biased region" description="Acidic residues" evidence="6">
    <location>
        <begin position="96"/>
        <end position="112"/>
    </location>
</feature>
<evidence type="ECO:0000256" key="5">
    <source>
        <dbReference type="ARBA" id="ARBA00023274"/>
    </source>
</evidence>
<feature type="region of interest" description="Disordered" evidence="6">
    <location>
        <begin position="72"/>
        <end position="118"/>
    </location>
</feature>
<comment type="subunit">
    <text evidence="3">P1 and P2 exist as dimers at the large ribosomal subunit.</text>
</comment>
<keyword evidence="5" id="KW-0687">Ribonucleoprotein</keyword>
<dbReference type="AlphaFoldDB" id="A0AAW1RBH9"/>
<evidence type="ECO:0000256" key="1">
    <source>
        <dbReference type="ARBA" id="ARBA00003362"/>
    </source>
</evidence>
<dbReference type="InterPro" id="IPR027534">
    <property type="entry name" value="Ribosomal_P1/P2"/>
</dbReference>
<evidence type="ECO:0000256" key="4">
    <source>
        <dbReference type="ARBA" id="ARBA00022980"/>
    </source>
</evidence>
<sequence length="118" mass="11801">MSGSASELACVYASLILHDDGLDISADNINTLVNAAGLKIEPYWASLFSKLFANKNVGDLIANVGAGGGGGGVVSGGGSGGGGAAAAGGGAAKEEEKEEEKKEEEEEEDDDMGFSLFD</sequence>
<accession>A0AAW1RBH9</accession>
<comment type="function">
    <text evidence="1">Plays an important role in the elongation step of protein synthesis.</text>
</comment>
<dbReference type="PANTHER" id="PTHR45696">
    <property type="entry name" value="60S ACIDIC RIBOSOMAL PROTEIN P1"/>
    <property type="match status" value="1"/>
</dbReference>
<dbReference type="GO" id="GO:0030295">
    <property type="term" value="F:protein kinase activator activity"/>
    <property type="evidence" value="ECO:0007669"/>
    <property type="project" value="TreeGrafter"/>
</dbReference>
<gene>
    <name evidence="7" type="ORF">WJX81_004771</name>
</gene>
<dbReference type="GO" id="GO:0022625">
    <property type="term" value="C:cytosolic large ribosomal subunit"/>
    <property type="evidence" value="ECO:0007669"/>
    <property type="project" value="TreeGrafter"/>
</dbReference>
<evidence type="ECO:0000313" key="8">
    <source>
        <dbReference type="Proteomes" id="UP001445335"/>
    </source>
</evidence>
<dbReference type="PANTHER" id="PTHR45696:SF10">
    <property type="entry name" value="LARGE RIBOSOMAL SUBUNIT PROTEIN P1"/>
    <property type="match status" value="1"/>
</dbReference>
<proteinExistence type="inferred from homology"/>
<dbReference type="GO" id="GO:0043021">
    <property type="term" value="F:ribonucleoprotein complex binding"/>
    <property type="evidence" value="ECO:0007669"/>
    <property type="project" value="TreeGrafter"/>
</dbReference>
<dbReference type="HAMAP" id="MF_01478">
    <property type="entry name" value="Ribosomal_L12_arch"/>
    <property type="match status" value="1"/>
</dbReference>
<keyword evidence="8" id="KW-1185">Reference proteome</keyword>
<dbReference type="GO" id="GO:0003735">
    <property type="term" value="F:structural constituent of ribosome"/>
    <property type="evidence" value="ECO:0007669"/>
    <property type="project" value="InterPro"/>
</dbReference>
<dbReference type="GO" id="GO:0002181">
    <property type="term" value="P:cytoplasmic translation"/>
    <property type="evidence" value="ECO:0007669"/>
    <property type="project" value="TreeGrafter"/>
</dbReference>
<organism evidence="7 8">
    <name type="scientific">Elliptochloris bilobata</name>
    <dbReference type="NCBI Taxonomy" id="381761"/>
    <lineage>
        <taxon>Eukaryota</taxon>
        <taxon>Viridiplantae</taxon>
        <taxon>Chlorophyta</taxon>
        <taxon>core chlorophytes</taxon>
        <taxon>Trebouxiophyceae</taxon>
        <taxon>Trebouxiophyceae incertae sedis</taxon>
        <taxon>Elliptochloris clade</taxon>
        <taxon>Elliptochloris</taxon>
    </lineage>
</organism>
<comment type="caution">
    <text evidence="7">The sequence shown here is derived from an EMBL/GenBank/DDBJ whole genome shotgun (WGS) entry which is preliminary data.</text>
</comment>
<dbReference type="Gene3D" id="1.10.10.1410">
    <property type="match status" value="1"/>
</dbReference>
<evidence type="ECO:0008006" key="9">
    <source>
        <dbReference type="Google" id="ProtNLM"/>
    </source>
</evidence>
<protein>
    <recommendedName>
        <fullName evidence="9">60S acidic ribosomal protein P1</fullName>
    </recommendedName>
</protein>
<dbReference type="Proteomes" id="UP001445335">
    <property type="component" value="Unassembled WGS sequence"/>
</dbReference>
<keyword evidence="4" id="KW-0689">Ribosomal protein</keyword>
<feature type="compositionally biased region" description="Gly residues" evidence="6">
    <location>
        <begin position="72"/>
        <end position="91"/>
    </location>
</feature>
<evidence type="ECO:0000256" key="2">
    <source>
        <dbReference type="ARBA" id="ARBA00005436"/>
    </source>
</evidence>
<dbReference type="InterPro" id="IPR038716">
    <property type="entry name" value="P1/P2_N_sf"/>
</dbReference>
<evidence type="ECO:0000256" key="3">
    <source>
        <dbReference type="ARBA" id="ARBA00011266"/>
    </source>
</evidence>